<evidence type="ECO:0000313" key="3">
    <source>
        <dbReference type="Proteomes" id="UP000181901"/>
    </source>
</evidence>
<dbReference type="EMBL" id="LKAQ01000004">
    <property type="protein sequence ID" value="OIQ49613.1"/>
    <property type="molecule type" value="Genomic_DNA"/>
</dbReference>
<gene>
    <name evidence="2" type="ORF">BerOc1_01538</name>
</gene>
<feature type="transmembrane region" description="Helical" evidence="1">
    <location>
        <begin position="51"/>
        <end position="71"/>
    </location>
</feature>
<keyword evidence="1" id="KW-0812">Transmembrane</keyword>
<dbReference type="OrthoDB" id="9134511at2"/>
<reference evidence="2 3" key="1">
    <citation type="submission" date="2015-09" db="EMBL/GenBank/DDBJ databases">
        <title>Genome of Desulfovibrio dechloracetivorans BerOc1, a mercury methylating strain isolated from highly hydrocarbons and metals contaminated coastal sediments.</title>
        <authorList>
            <person name="Goni Urriza M."/>
            <person name="Gassie C."/>
            <person name="Bouchez O."/>
            <person name="Klopp C."/>
            <person name="Ranchou-Peyruse A."/>
            <person name="Remy G."/>
        </authorList>
    </citation>
    <scope>NUCLEOTIDE SEQUENCE [LARGE SCALE GENOMIC DNA]</scope>
    <source>
        <strain evidence="2 3">BerOc1</strain>
    </source>
</reference>
<dbReference type="AlphaFoldDB" id="A0A1J5MSN6"/>
<name>A0A1J5MSN6_9BACT</name>
<organism evidence="2 3">
    <name type="scientific">Pseudodesulfovibrio hydrargyri</name>
    <dbReference type="NCBI Taxonomy" id="2125990"/>
    <lineage>
        <taxon>Bacteria</taxon>
        <taxon>Pseudomonadati</taxon>
        <taxon>Thermodesulfobacteriota</taxon>
        <taxon>Desulfovibrionia</taxon>
        <taxon>Desulfovibrionales</taxon>
        <taxon>Desulfovibrionaceae</taxon>
    </lineage>
</organism>
<feature type="transmembrane region" description="Helical" evidence="1">
    <location>
        <begin position="22"/>
        <end position="45"/>
    </location>
</feature>
<comment type="caution">
    <text evidence="2">The sequence shown here is derived from an EMBL/GenBank/DDBJ whole genome shotgun (WGS) entry which is preliminary data.</text>
</comment>
<evidence type="ECO:0000256" key="1">
    <source>
        <dbReference type="SAM" id="Phobius"/>
    </source>
</evidence>
<dbReference type="RefSeq" id="WP_071545111.1">
    <property type="nucleotide sequence ID" value="NZ_LKAQ01000004.1"/>
</dbReference>
<evidence type="ECO:0000313" key="2">
    <source>
        <dbReference type="EMBL" id="OIQ49613.1"/>
    </source>
</evidence>
<keyword evidence="3" id="KW-1185">Reference proteome</keyword>
<protein>
    <submittedName>
        <fullName evidence="2">Uncharacterized protein</fullName>
    </submittedName>
</protein>
<keyword evidence="1" id="KW-1133">Transmembrane helix</keyword>
<proteinExistence type="predicted"/>
<dbReference type="Proteomes" id="UP000181901">
    <property type="component" value="Unassembled WGS sequence"/>
</dbReference>
<keyword evidence="1" id="KW-0472">Membrane</keyword>
<accession>A0A1J5MSN6</accession>
<sequence>MITFLKSMLFFPMMFLRGILQWVLRLFAGLMLLGGIGMLIAVYGFDANLQWYIPWIILGWAFVFFLVGWFYDIILLKLNPHPDTVLFLD</sequence>